<dbReference type="Proteomes" id="UP000317238">
    <property type="component" value="Unassembled WGS sequence"/>
</dbReference>
<sequence>MTRSDSDALLPMQGTNVVVTGASSGIGRSIAIDLAAAGAARVLVHYRTNKTGARETADIVQSAGADALCLSADFGQDDDIDRFAQEAFQRLGHVDAWVNNAGVDVLTGDAAQWSFQQKLERLLRVEVVGTARLSRHVVDRWQKQAGDTPPSLTFISWDQAIEGMEMDAGQMFGPVKAAVRAFANSLAQQVAPTIRVNTVAPGWIRTSWGDSTSEYWDRRAREQSLMQRWGTPQDVADAVRYLATARHTFVTGQTINVNGGFSRRFE</sequence>
<proteinExistence type="inferred from homology"/>
<protein>
    <submittedName>
        <fullName evidence="3">3-oxoacyl-[acyl-carrier-protein] reductase FabG</fullName>
        <ecNumber evidence="3">1.1.1.100</ecNumber>
    </submittedName>
</protein>
<keyword evidence="4" id="KW-1185">Reference proteome</keyword>
<dbReference type="Pfam" id="PF13561">
    <property type="entry name" value="adh_short_C2"/>
    <property type="match status" value="1"/>
</dbReference>
<evidence type="ECO:0000313" key="3">
    <source>
        <dbReference type="EMBL" id="TWT69203.1"/>
    </source>
</evidence>
<reference evidence="3 4" key="1">
    <citation type="submission" date="2019-02" db="EMBL/GenBank/DDBJ databases">
        <title>Deep-cultivation of Planctomycetes and their phenomic and genomic characterization uncovers novel biology.</title>
        <authorList>
            <person name="Wiegand S."/>
            <person name="Jogler M."/>
            <person name="Boedeker C."/>
            <person name="Pinto D."/>
            <person name="Vollmers J."/>
            <person name="Rivas-Marin E."/>
            <person name="Kohn T."/>
            <person name="Peeters S.H."/>
            <person name="Heuer A."/>
            <person name="Rast P."/>
            <person name="Oberbeckmann S."/>
            <person name="Bunk B."/>
            <person name="Jeske O."/>
            <person name="Meyerdierks A."/>
            <person name="Storesund J.E."/>
            <person name="Kallscheuer N."/>
            <person name="Luecker S."/>
            <person name="Lage O.M."/>
            <person name="Pohl T."/>
            <person name="Merkel B.J."/>
            <person name="Hornburger P."/>
            <person name="Mueller R.-W."/>
            <person name="Bruemmer F."/>
            <person name="Labrenz M."/>
            <person name="Spormann A.M."/>
            <person name="Op Den Camp H."/>
            <person name="Overmann J."/>
            <person name="Amann R."/>
            <person name="Jetten M.S.M."/>
            <person name="Mascher T."/>
            <person name="Medema M.H."/>
            <person name="Devos D.P."/>
            <person name="Kaster A.-K."/>
            <person name="Ovreas L."/>
            <person name="Rohde M."/>
            <person name="Galperin M.Y."/>
            <person name="Jogler C."/>
        </authorList>
    </citation>
    <scope>NUCLEOTIDE SEQUENCE [LARGE SCALE GENOMIC DNA]</scope>
    <source>
        <strain evidence="3 4">Pan14r</strain>
    </source>
</reference>
<dbReference type="GO" id="GO:0004316">
    <property type="term" value="F:3-oxoacyl-[acyl-carrier-protein] reductase (NADPH) activity"/>
    <property type="evidence" value="ECO:0007669"/>
    <property type="project" value="UniProtKB-EC"/>
</dbReference>
<evidence type="ECO:0000313" key="4">
    <source>
        <dbReference type="Proteomes" id="UP000317238"/>
    </source>
</evidence>
<dbReference type="PANTHER" id="PTHR43639">
    <property type="entry name" value="OXIDOREDUCTASE, SHORT-CHAIN DEHYDROGENASE/REDUCTASE FAMILY (AFU_ORTHOLOGUE AFUA_5G02870)"/>
    <property type="match status" value="1"/>
</dbReference>
<dbReference type="InterPro" id="IPR036291">
    <property type="entry name" value="NAD(P)-bd_dom_sf"/>
</dbReference>
<comment type="caution">
    <text evidence="3">The sequence shown here is derived from an EMBL/GenBank/DDBJ whole genome shotgun (WGS) entry which is preliminary data.</text>
</comment>
<organism evidence="3 4">
    <name type="scientific">Crateriforma conspicua</name>
    <dbReference type="NCBI Taxonomy" id="2527996"/>
    <lineage>
        <taxon>Bacteria</taxon>
        <taxon>Pseudomonadati</taxon>
        <taxon>Planctomycetota</taxon>
        <taxon>Planctomycetia</taxon>
        <taxon>Planctomycetales</taxon>
        <taxon>Planctomycetaceae</taxon>
        <taxon>Crateriforma</taxon>
    </lineage>
</organism>
<gene>
    <name evidence="3" type="primary">fabG_3</name>
    <name evidence="3" type="ORF">Pan14r_14880</name>
</gene>
<comment type="similarity">
    <text evidence="1">Belongs to the short-chain dehydrogenases/reductases (SDR) family.</text>
</comment>
<dbReference type="AlphaFoldDB" id="A0A5C5Y3A9"/>
<evidence type="ECO:0000256" key="2">
    <source>
        <dbReference type="ARBA" id="ARBA00023002"/>
    </source>
</evidence>
<name>A0A5C5Y3A9_9PLAN</name>
<evidence type="ECO:0000256" key="1">
    <source>
        <dbReference type="ARBA" id="ARBA00006484"/>
    </source>
</evidence>
<dbReference type="Gene3D" id="3.40.50.720">
    <property type="entry name" value="NAD(P)-binding Rossmann-like Domain"/>
    <property type="match status" value="1"/>
</dbReference>
<dbReference type="PRINTS" id="PR00081">
    <property type="entry name" value="GDHRDH"/>
</dbReference>
<dbReference type="PANTHER" id="PTHR43639:SF1">
    <property type="entry name" value="SHORT-CHAIN DEHYDROGENASE_REDUCTASE FAMILY PROTEIN"/>
    <property type="match status" value="1"/>
</dbReference>
<accession>A0A5C5Y3A9</accession>
<dbReference type="CDD" id="cd05233">
    <property type="entry name" value="SDR_c"/>
    <property type="match status" value="1"/>
</dbReference>
<keyword evidence="2 3" id="KW-0560">Oxidoreductase</keyword>
<dbReference type="RefSeq" id="WP_197203436.1">
    <property type="nucleotide sequence ID" value="NZ_SJPL01000001.1"/>
</dbReference>
<dbReference type="EMBL" id="SJPL01000001">
    <property type="protein sequence ID" value="TWT69203.1"/>
    <property type="molecule type" value="Genomic_DNA"/>
</dbReference>
<dbReference type="SUPFAM" id="SSF51735">
    <property type="entry name" value="NAD(P)-binding Rossmann-fold domains"/>
    <property type="match status" value="1"/>
</dbReference>
<dbReference type="EC" id="1.1.1.100" evidence="3"/>
<dbReference type="InterPro" id="IPR002347">
    <property type="entry name" value="SDR_fam"/>
</dbReference>